<dbReference type="EMBL" id="OZ034816">
    <property type="protein sequence ID" value="CAL1378438.1"/>
    <property type="molecule type" value="Genomic_DNA"/>
</dbReference>
<feature type="compositionally biased region" description="Basic and acidic residues" evidence="1">
    <location>
        <begin position="8"/>
        <end position="25"/>
    </location>
</feature>
<evidence type="ECO:0000313" key="2">
    <source>
        <dbReference type="EMBL" id="CAL1378438.1"/>
    </source>
</evidence>
<protein>
    <submittedName>
        <fullName evidence="2">Uncharacterized protein</fullName>
    </submittedName>
</protein>
<dbReference type="AlphaFoldDB" id="A0AAV2DXQ6"/>
<dbReference type="Proteomes" id="UP001497516">
    <property type="component" value="Chromosome 3"/>
</dbReference>
<evidence type="ECO:0000313" key="3">
    <source>
        <dbReference type="Proteomes" id="UP001497516"/>
    </source>
</evidence>
<gene>
    <name evidence="2" type="ORF">LTRI10_LOCUS20016</name>
</gene>
<feature type="region of interest" description="Disordered" evidence="1">
    <location>
        <begin position="1"/>
        <end position="137"/>
    </location>
</feature>
<evidence type="ECO:0000256" key="1">
    <source>
        <dbReference type="SAM" id="MobiDB-lite"/>
    </source>
</evidence>
<proteinExistence type="predicted"/>
<accession>A0AAV2DXQ6</accession>
<name>A0AAV2DXQ6_9ROSI</name>
<reference evidence="2 3" key="1">
    <citation type="submission" date="2024-04" db="EMBL/GenBank/DDBJ databases">
        <authorList>
            <person name="Fracassetti M."/>
        </authorList>
    </citation>
    <scope>NUCLEOTIDE SEQUENCE [LARGE SCALE GENOMIC DNA]</scope>
</reference>
<sequence>MPCQPADIHLRRESGEKVQTGDKAKPTNMNKGGKSKDHLHTTAPMTKNNAEPSSHLNATSEARRGTTPQHGESPLSEQQVLGSNHQPSIAPMDTREAAKDALLNNDPSSRDENNLTLTAAAVGRPPNAEPTSHRSTT</sequence>
<feature type="compositionally biased region" description="Polar residues" evidence="1">
    <location>
        <begin position="43"/>
        <end position="87"/>
    </location>
</feature>
<keyword evidence="3" id="KW-1185">Reference proteome</keyword>
<organism evidence="2 3">
    <name type="scientific">Linum trigynum</name>
    <dbReference type="NCBI Taxonomy" id="586398"/>
    <lineage>
        <taxon>Eukaryota</taxon>
        <taxon>Viridiplantae</taxon>
        <taxon>Streptophyta</taxon>
        <taxon>Embryophyta</taxon>
        <taxon>Tracheophyta</taxon>
        <taxon>Spermatophyta</taxon>
        <taxon>Magnoliopsida</taxon>
        <taxon>eudicotyledons</taxon>
        <taxon>Gunneridae</taxon>
        <taxon>Pentapetalae</taxon>
        <taxon>rosids</taxon>
        <taxon>fabids</taxon>
        <taxon>Malpighiales</taxon>
        <taxon>Linaceae</taxon>
        <taxon>Linum</taxon>
    </lineage>
</organism>